<reference evidence="1 2" key="1">
    <citation type="submission" date="2021-06" db="EMBL/GenBank/DDBJ databases">
        <authorList>
            <person name="Sun Q."/>
            <person name="Li D."/>
        </authorList>
    </citation>
    <scope>NUCLEOTIDE SEQUENCE [LARGE SCALE GENOMIC DNA]</scope>
    <source>
        <strain evidence="1 2">MSJ-40</strain>
    </source>
</reference>
<dbReference type="Proteomes" id="UP000749471">
    <property type="component" value="Unassembled WGS sequence"/>
</dbReference>
<proteinExistence type="predicted"/>
<accession>A0ABS6E0N6</accession>
<protein>
    <recommendedName>
        <fullName evidence="3">Outer membrane efflux protein</fullName>
    </recommendedName>
</protein>
<name>A0ABS6E0N6_9FIRM</name>
<gene>
    <name evidence="1" type="ORF">KQI42_00475</name>
</gene>
<comment type="caution">
    <text evidence="1">The sequence shown here is derived from an EMBL/GenBank/DDBJ whole genome shotgun (WGS) entry which is preliminary data.</text>
</comment>
<evidence type="ECO:0000313" key="1">
    <source>
        <dbReference type="EMBL" id="MBU5436457.1"/>
    </source>
</evidence>
<evidence type="ECO:0008006" key="3">
    <source>
        <dbReference type="Google" id="ProtNLM"/>
    </source>
</evidence>
<evidence type="ECO:0000313" key="2">
    <source>
        <dbReference type="Proteomes" id="UP000749471"/>
    </source>
</evidence>
<keyword evidence="2" id="KW-1185">Reference proteome</keyword>
<dbReference type="RefSeq" id="WP_216515685.1">
    <property type="nucleotide sequence ID" value="NZ_JAHLPM010000001.1"/>
</dbReference>
<dbReference type="EMBL" id="JAHLPM010000001">
    <property type="protein sequence ID" value="MBU5436457.1"/>
    <property type="molecule type" value="Genomic_DNA"/>
</dbReference>
<sequence>MKKRQLFCFLLIIPMIFKSIPCFGINNVEYRDHEFGQGHHSIYAERTTSKKTLGELVESFKRNSSNYQQIDINYELEALNYDIYLQQLDILKDEDFIQRIELELKKNNSKYYKENKEELINDSKDIAELEFKKKCLSLLINDKRIAYSNATKKYLKSLLDIEIIKFNRGYTTKTTIDDLKTQIESISSEINYYNNINEQILADIKLETGIKDDFSIVFEYEHKKSSYDRNIVQAKLANRNNETTMIKNSIDAYEKYLIDLINLYGPEDTLVQQIELKIKSLNLDLEKSKNQIKVYAFQVVNQYNYIFDTLHAKGKALDVYNKKYLDLSKQYKKGKIPLIDVYKLSMEKENIEFEYYKLYCDLFIYDEIITKGILGQSFE</sequence>
<organism evidence="1 2">
    <name type="scientific">Tissierella simiarum</name>
    <dbReference type="NCBI Taxonomy" id="2841534"/>
    <lineage>
        <taxon>Bacteria</taxon>
        <taxon>Bacillati</taxon>
        <taxon>Bacillota</taxon>
        <taxon>Tissierellia</taxon>
        <taxon>Tissierellales</taxon>
        <taxon>Tissierellaceae</taxon>
        <taxon>Tissierella</taxon>
    </lineage>
</organism>